<protein>
    <submittedName>
        <fullName evidence="1">Cyclase family protein</fullName>
    </submittedName>
</protein>
<proteinExistence type="predicted"/>
<dbReference type="Gene3D" id="3.50.30.50">
    <property type="entry name" value="Putative cyclase"/>
    <property type="match status" value="1"/>
</dbReference>
<dbReference type="EMBL" id="BAABKN010000019">
    <property type="protein sequence ID" value="GAA4743479.1"/>
    <property type="molecule type" value="Genomic_DNA"/>
</dbReference>
<dbReference type="Proteomes" id="UP001499882">
    <property type="component" value="Unassembled WGS sequence"/>
</dbReference>
<evidence type="ECO:0000313" key="2">
    <source>
        <dbReference type="Proteomes" id="UP001499882"/>
    </source>
</evidence>
<comment type="caution">
    <text evidence="1">The sequence shown here is derived from an EMBL/GenBank/DDBJ whole genome shotgun (WGS) entry which is preliminary data.</text>
</comment>
<evidence type="ECO:0000313" key="1">
    <source>
        <dbReference type="EMBL" id="GAA4743479.1"/>
    </source>
</evidence>
<accession>A0ABP8Z150</accession>
<dbReference type="SUPFAM" id="SSF102198">
    <property type="entry name" value="Putative cyclase"/>
    <property type="match status" value="1"/>
</dbReference>
<dbReference type="InterPro" id="IPR037175">
    <property type="entry name" value="KFase_sf"/>
</dbReference>
<dbReference type="InterPro" id="IPR007325">
    <property type="entry name" value="KFase/CYL"/>
</dbReference>
<dbReference type="RefSeq" id="WP_345527647.1">
    <property type="nucleotide sequence ID" value="NZ_BAABKN010000019.1"/>
</dbReference>
<dbReference type="Pfam" id="PF04199">
    <property type="entry name" value="Cyclase"/>
    <property type="match status" value="1"/>
</dbReference>
<gene>
    <name evidence="1" type="ORF">GCM10023350_30230</name>
</gene>
<reference evidence="2" key="1">
    <citation type="journal article" date="2019" name="Int. J. Syst. Evol. Microbiol.">
        <title>The Global Catalogue of Microorganisms (GCM) 10K type strain sequencing project: providing services to taxonomists for standard genome sequencing and annotation.</title>
        <authorList>
            <consortium name="The Broad Institute Genomics Platform"/>
            <consortium name="The Broad Institute Genome Sequencing Center for Infectious Disease"/>
            <person name="Wu L."/>
            <person name="Ma J."/>
        </authorList>
    </citation>
    <scope>NUCLEOTIDE SEQUENCE [LARGE SCALE GENOMIC DNA]</scope>
    <source>
        <strain evidence="2">JCM 18532</strain>
    </source>
</reference>
<keyword evidence="2" id="KW-1185">Reference proteome</keyword>
<organism evidence="1 2">
    <name type="scientific">Nocardioides endophyticus</name>
    <dbReference type="NCBI Taxonomy" id="1353775"/>
    <lineage>
        <taxon>Bacteria</taxon>
        <taxon>Bacillati</taxon>
        <taxon>Actinomycetota</taxon>
        <taxon>Actinomycetes</taxon>
        <taxon>Propionibacteriales</taxon>
        <taxon>Nocardioidaceae</taxon>
        <taxon>Nocardioides</taxon>
    </lineage>
</organism>
<dbReference type="PANTHER" id="PTHR34861">
    <property type="match status" value="1"/>
</dbReference>
<name>A0ABP8Z150_9ACTN</name>
<dbReference type="PANTHER" id="PTHR34861:SF10">
    <property type="entry name" value="CYCLASE"/>
    <property type="match status" value="1"/>
</dbReference>
<sequence>MRHAAGLVHRGATFSLAIPMDRTGPQSGRTARVNPQHVMLRHGGDMLADGDSALHGMRSTDDAVYMPLQSSTQWDALCHIFFDGRAYNDRGPESVTSAGAHFNSITTIADRAVGRGVLLDLPRLLGVPWLEPGHAIQDTDVERCLAAQGLEVRPGDFVLVRTGHLARRREEPGWGDYVAGSAPGLGLSAAVWLAEQRVAAVASDTWGTEVLPSECAEISHPVHVLLMVNVGIRIGEIWDLDALAEDCARDGVHEFLLTCQPLTITGSVGSPVNPIAVK</sequence>